<reference evidence="5 6" key="1">
    <citation type="submission" date="2016-03" db="EMBL/GenBank/DDBJ databases">
        <title>Complete genome sequence of Thermococcus celer.</title>
        <authorList>
            <person name="Oger P.M."/>
        </authorList>
    </citation>
    <scope>NUCLEOTIDE SEQUENCE [LARGE SCALE GENOMIC DNA]</scope>
    <source>
        <strain evidence="5 6">Vu 13</strain>
    </source>
</reference>
<dbReference type="CDD" id="cd07033">
    <property type="entry name" value="TPP_PYR_DXS_TK_like"/>
    <property type="match status" value="1"/>
</dbReference>
<dbReference type="Gene3D" id="3.40.50.970">
    <property type="match status" value="1"/>
</dbReference>
<dbReference type="InterPro" id="IPR051157">
    <property type="entry name" value="PDH/Transketolase"/>
</dbReference>
<dbReference type="Pfam" id="PF02779">
    <property type="entry name" value="Transket_pyr"/>
    <property type="match status" value="1"/>
</dbReference>
<comment type="similarity">
    <text evidence="2">Belongs to the transketolase family.</text>
</comment>
<dbReference type="SUPFAM" id="SSF52518">
    <property type="entry name" value="Thiamin diphosphate-binding fold (THDP-binding)"/>
    <property type="match status" value="1"/>
</dbReference>
<organism evidence="5 6">
    <name type="scientific">Thermococcus celer Vu 13 = JCM 8558</name>
    <dbReference type="NCBI Taxonomy" id="1293037"/>
    <lineage>
        <taxon>Archaea</taxon>
        <taxon>Methanobacteriati</taxon>
        <taxon>Methanobacteriota</taxon>
        <taxon>Thermococci</taxon>
        <taxon>Thermococcales</taxon>
        <taxon>Thermococcaceae</taxon>
        <taxon>Thermococcus</taxon>
    </lineage>
</organism>
<dbReference type="Gene3D" id="3.40.50.920">
    <property type="match status" value="1"/>
</dbReference>
<dbReference type="SUPFAM" id="SSF52922">
    <property type="entry name" value="TK C-terminal domain-like"/>
    <property type="match status" value="1"/>
</dbReference>
<evidence type="ECO:0000256" key="2">
    <source>
        <dbReference type="ARBA" id="ARBA00007131"/>
    </source>
</evidence>
<dbReference type="SMART" id="SM00861">
    <property type="entry name" value="Transket_pyr"/>
    <property type="match status" value="1"/>
</dbReference>
<dbReference type="InterPro" id="IPR029061">
    <property type="entry name" value="THDP-binding"/>
</dbReference>
<evidence type="ECO:0000256" key="3">
    <source>
        <dbReference type="ARBA" id="ARBA00023052"/>
    </source>
</evidence>
<dbReference type="EMBL" id="CP014854">
    <property type="protein sequence ID" value="ASI98908.1"/>
    <property type="molecule type" value="Genomic_DNA"/>
</dbReference>
<accession>A0A218P1W8</accession>
<keyword evidence="6" id="KW-1185">Reference proteome</keyword>
<dbReference type="GO" id="GO:0044272">
    <property type="term" value="P:sulfur compound biosynthetic process"/>
    <property type="evidence" value="ECO:0007669"/>
    <property type="project" value="UniProtKB-ARBA"/>
</dbReference>
<dbReference type="InterPro" id="IPR005475">
    <property type="entry name" value="Transketolase-like_Pyr-bd"/>
</dbReference>
<dbReference type="AlphaFoldDB" id="A0A218P1W8"/>
<evidence type="ECO:0000313" key="5">
    <source>
        <dbReference type="EMBL" id="ASI98908.1"/>
    </source>
</evidence>
<evidence type="ECO:0000256" key="1">
    <source>
        <dbReference type="ARBA" id="ARBA00001964"/>
    </source>
</evidence>
<evidence type="ECO:0000259" key="4">
    <source>
        <dbReference type="SMART" id="SM00861"/>
    </source>
</evidence>
<keyword evidence="3" id="KW-0786">Thiamine pyrophosphate</keyword>
<comment type="cofactor">
    <cofactor evidence="1">
        <name>thiamine diphosphate</name>
        <dbReference type="ChEBI" id="CHEBI:58937"/>
    </cofactor>
</comment>
<dbReference type="KEGG" id="tce:A3L02_04700"/>
<proteinExistence type="inferred from homology"/>
<dbReference type="OrthoDB" id="6779at2157"/>
<name>A0A218P1W8_THECE</name>
<dbReference type="GeneID" id="33324031"/>
<protein>
    <submittedName>
        <fullName evidence="5">Transketolase</fullName>
    </submittedName>
</protein>
<dbReference type="GO" id="GO:0006082">
    <property type="term" value="P:organic acid metabolic process"/>
    <property type="evidence" value="ECO:0007669"/>
    <property type="project" value="UniProtKB-ARBA"/>
</dbReference>
<dbReference type="RefSeq" id="WP_088862862.1">
    <property type="nucleotide sequence ID" value="NZ_CP014854.1"/>
</dbReference>
<evidence type="ECO:0000313" key="6">
    <source>
        <dbReference type="Proteomes" id="UP000197156"/>
    </source>
</evidence>
<dbReference type="Pfam" id="PF02780">
    <property type="entry name" value="Transketolase_C"/>
    <property type="match status" value="1"/>
</dbReference>
<dbReference type="InterPro" id="IPR033248">
    <property type="entry name" value="Transketolase_C"/>
</dbReference>
<sequence length="309" mass="34103">MVGKTIESFREAFGRALVEIGKENENVVVLDADVKSSTKTIYFEKAFPDRFFQLGISEQDLVSTAAGFAIAGRVPVASAFAAFMMRAWEQIRNTIARDNLNVKIVTTHSGFSDFMDGSSHQCLEDIALMRTLPNMGVIVPADAYATRTLLRQIIENEGPFYMRLGRDHAVRVYDDEELEIGKAEILREGEDIFLIACGPTVPIALEAAERLRDLSVGVADFHTIKPMDEGTLLKIAKKANLIVTLEEHSIFGGLGGAVAEVLGEKMPKRVIRIGTRDFGRSSRSYLKLLDFYGLSAEKVVKRVAEAVGR</sequence>
<gene>
    <name evidence="5" type="ORF">A3L02_04700</name>
</gene>
<dbReference type="PANTHER" id="PTHR43825">
    <property type="entry name" value="PYRUVATE DEHYDROGENASE E1 COMPONENT"/>
    <property type="match status" value="1"/>
</dbReference>
<dbReference type="Proteomes" id="UP000197156">
    <property type="component" value="Chromosome"/>
</dbReference>
<dbReference type="InterPro" id="IPR009014">
    <property type="entry name" value="Transketo_C/PFOR_II"/>
</dbReference>
<dbReference type="FunFam" id="3.40.50.970:FF:000129">
    <property type="entry name" value="Transketolase"/>
    <property type="match status" value="1"/>
</dbReference>
<dbReference type="PANTHER" id="PTHR43825:SF1">
    <property type="entry name" value="TRANSKETOLASE-LIKE PYRIMIDINE-BINDING DOMAIN-CONTAINING PROTEIN"/>
    <property type="match status" value="1"/>
</dbReference>
<feature type="domain" description="Transketolase-like pyrimidine-binding" evidence="4">
    <location>
        <begin position="7"/>
        <end position="172"/>
    </location>
</feature>